<protein>
    <submittedName>
        <fullName evidence="1">Uncharacterized protein</fullName>
    </submittedName>
</protein>
<evidence type="ECO:0000313" key="1">
    <source>
        <dbReference type="EMBL" id="KYD08006.1"/>
    </source>
</evidence>
<proteinExistence type="predicted"/>
<dbReference type="EMBL" id="LQYT01000143">
    <property type="protein sequence ID" value="KYD08006.1"/>
    <property type="molecule type" value="Genomic_DNA"/>
</dbReference>
<sequence length="70" mass="7473">MPVAPIRGGYGGFAGTRINPFWSRFPAKKLNHLPKLSAGHLTRRFAPGGAETFAEIGISSFCVPILGMNS</sequence>
<reference evidence="1 2" key="1">
    <citation type="submission" date="2016-01" db="EMBL/GenBank/DDBJ databases">
        <title>Draft Genome Sequences of Seven Thermophilic Sporeformers Isolated from Foods.</title>
        <authorList>
            <person name="Berendsen E.M."/>
            <person name="Wells-Bennik M.H."/>
            <person name="Krawcyk A.O."/>
            <person name="De Jong A."/>
            <person name="Holsappel S."/>
            <person name="Eijlander R.T."/>
            <person name="Kuipers O.P."/>
        </authorList>
    </citation>
    <scope>NUCLEOTIDE SEQUENCE [LARGE SCALE GENOMIC DNA]</scope>
    <source>
        <strain evidence="1 2">B4135</strain>
    </source>
</reference>
<name>A0A150L7N4_9BACI</name>
<accession>A0A150L7N4</accession>
<comment type="caution">
    <text evidence="1">The sequence shown here is derived from an EMBL/GenBank/DDBJ whole genome shotgun (WGS) entry which is preliminary data.</text>
</comment>
<evidence type="ECO:0000313" key="2">
    <source>
        <dbReference type="Proteomes" id="UP000075683"/>
    </source>
</evidence>
<organism evidence="1 2">
    <name type="scientific">Caldibacillus debilis</name>
    <dbReference type="NCBI Taxonomy" id="301148"/>
    <lineage>
        <taxon>Bacteria</taxon>
        <taxon>Bacillati</taxon>
        <taxon>Bacillota</taxon>
        <taxon>Bacilli</taxon>
        <taxon>Bacillales</taxon>
        <taxon>Bacillaceae</taxon>
        <taxon>Caldibacillus</taxon>
    </lineage>
</organism>
<dbReference type="AlphaFoldDB" id="A0A150L7N4"/>
<gene>
    <name evidence="1" type="ORF">B4135_4162</name>
</gene>
<dbReference type="Proteomes" id="UP000075683">
    <property type="component" value="Unassembled WGS sequence"/>
</dbReference>
<dbReference type="STRING" id="301148.B4135_4162"/>